<organism evidence="9 10">
    <name type="scientific">Leptolyngbya foveolarum</name>
    <dbReference type="NCBI Taxonomy" id="47253"/>
    <lineage>
        <taxon>Bacteria</taxon>
        <taxon>Bacillati</taxon>
        <taxon>Cyanobacteriota</taxon>
        <taxon>Cyanophyceae</taxon>
        <taxon>Leptolyngbyales</taxon>
        <taxon>Leptolyngbyaceae</taxon>
        <taxon>Leptolyngbya group</taxon>
        <taxon>Leptolyngbya</taxon>
    </lineage>
</organism>
<feature type="domain" description="Tr-type G" evidence="8">
    <location>
        <begin position="8"/>
        <end position="282"/>
    </location>
</feature>
<dbReference type="InterPro" id="IPR004540">
    <property type="entry name" value="Transl_elong_EFG/EF2"/>
</dbReference>
<dbReference type="SUPFAM" id="SSF50447">
    <property type="entry name" value="Translation proteins"/>
    <property type="match status" value="1"/>
</dbReference>
<dbReference type="NCBIfam" id="TIGR00231">
    <property type="entry name" value="small_GTP"/>
    <property type="match status" value="1"/>
</dbReference>
<dbReference type="Gene3D" id="3.30.70.870">
    <property type="entry name" value="Elongation Factor G (Translational Gtpase), domain 3"/>
    <property type="match status" value="1"/>
</dbReference>
<keyword evidence="4 6" id="KW-0648">Protein biosynthesis</keyword>
<dbReference type="CDD" id="cd04088">
    <property type="entry name" value="EFG_mtEFG_II"/>
    <property type="match status" value="1"/>
</dbReference>
<dbReference type="Gene3D" id="2.40.30.10">
    <property type="entry name" value="Translation factors"/>
    <property type="match status" value="1"/>
</dbReference>
<feature type="binding site" evidence="6">
    <location>
        <begin position="17"/>
        <end position="24"/>
    </location>
    <ligand>
        <name>GTP</name>
        <dbReference type="ChEBI" id="CHEBI:37565"/>
    </ligand>
</feature>
<dbReference type="EMBL" id="QBMC01000021">
    <property type="protein sequence ID" value="PZO21224.1"/>
    <property type="molecule type" value="Genomic_DNA"/>
</dbReference>
<dbReference type="AlphaFoldDB" id="A0A2W4UM62"/>
<dbReference type="Pfam" id="PF00009">
    <property type="entry name" value="GTP_EFTU"/>
    <property type="match status" value="1"/>
</dbReference>
<dbReference type="GO" id="GO:0032790">
    <property type="term" value="P:ribosome disassembly"/>
    <property type="evidence" value="ECO:0007669"/>
    <property type="project" value="TreeGrafter"/>
</dbReference>
<dbReference type="Pfam" id="PF03144">
    <property type="entry name" value="GTP_EFTU_D2"/>
    <property type="match status" value="1"/>
</dbReference>
<evidence type="ECO:0000256" key="3">
    <source>
        <dbReference type="ARBA" id="ARBA00022768"/>
    </source>
</evidence>
<dbReference type="SUPFAM" id="SSF52540">
    <property type="entry name" value="P-loop containing nucleoside triphosphate hydrolases"/>
    <property type="match status" value="1"/>
</dbReference>
<gene>
    <name evidence="6 9" type="primary">fusA</name>
    <name evidence="9" type="ORF">DCF25_05180</name>
</gene>
<dbReference type="Gene3D" id="3.30.230.10">
    <property type="match status" value="1"/>
</dbReference>
<evidence type="ECO:0000259" key="8">
    <source>
        <dbReference type="PROSITE" id="PS51722"/>
    </source>
</evidence>
<dbReference type="Pfam" id="PF00679">
    <property type="entry name" value="EFG_C"/>
    <property type="match status" value="1"/>
</dbReference>
<feature type="binding site" evidence="6">
    <location>
        <begin position="81"/>
        <end position="85"/>
    </location>
    <ligand>
        <name>GTP</name>
        <dbReference type="ChEBI" id="CHEBI:37565"/>
    </ligand>
</feature>
<comment type="subcellular location">
    <subcellularLocation>
        <location evidence="6">Cytoplasm</location>
    </subcellularLocation>
</comment>
<dbReference type="SMART" id="SM00838">
    <property type="entry name" value="EFG_C"/>
    <property type="match status" value="1"/>
</dbReference>
<dbReference type="InterPro" id="IPR035649">
    <property type="entry name" value="EFG_V"/>
</dbReference>
<dbReference type="SUPFAM" id="SSF54980">
    <property type="entry name" value="EF-G C-terminal domain-like"/>
    <property type="match status" value="2"/>
</dbReference>
<dbReference type="CDD" id="cd01886">
    <property type="entry name" value="EF-G"/>
    <property type="match status" value="1"/>
</dbReference>
<dbReference type="InterPro" id="IPR031157">
    <property type="entry name" value="G_TR_CS"/>
</dbReference>
<dbReference type="HAMAP" id="MF_00054_B">
    <property type="entry name" value="EF_G_EF_2_B"/>
    <property type="match status" value="1"/>
</dbReference>
<evidence type="ECO:0000256" key="4">
    <source>
        <dbReference type="ARBA" id="ARBA00022917"/>
    </source>
</evidence>
<dbReference type="InterPro" id="IPR027417">
    <property type="entry name" value="P-loop_NTPase"/>
</dbReference>
<dbReference type="FunFam" id="3.30.70.870:FF:000001">
    <property type="entry name" value="Elongation factor G"/>
    <property type="match status" value="1"/>
</dbReference>
<dbReference type="FunFam" id="3.30.230.10:FF:000003">
    <property type="entry name" value="Elongation factor G"/>
    <property type="match status" value="1"/>
</dbReference>
<dbReference type="Pfam" id="PF03764">
    <property type="entry name" value="EFG_IV"/>
    <property type="match status" value="1"/>
</dbReference>
<dbReference type="InterPro" id="IPR005517">
    <property type="entry name" value="Transl_elong_EFG/EF2_IV"/>
</dbReference>
<dbReference type="PROSITE" id="PS51722">
    <property type="entry name" value="G_TR_2"/>
    <property type="match status" value="1"/>
</dbReference>
<keyword evidence="6" id="KW-0963">Cytoplasm</keyword>
<evidence type="ECO:0000256" key="2">
    <source>
        <dbReference type="ARBA" id="ARBA00022741"/>
    </source>
</evidence>
<dbReference type="FunFam" id="3.40.50.300:FF:000029">
    <property type="entry name" value="Elongation factor G"/>
    <property type="match status" value="1"/>
</dbReference>
<dbReference type="Gene3D" id="3.40.50.300">
    <property type="entry name" value="P-loop containing nucleotide triphosphate hydrolases"/>
    <property type="match status" value="1"/>
</dbReference>
<comment type="function">
    <text evidence="6">Catalyzes the GTP-dependent ribosomal translocation step during translation elongation. During this step, the ribosome changes from the pre-translocational (PRE) to the post-translocational (POST) state as the newly formed A-site-bound peptidyl-tRNA and P-site-bound deacylated tRNA move to the P and E sites, respectively. Catalyzes the coordinated movement of the two tRNA molecules, the mRNA and conformational changes in the ribosome.</text>
</comment>
<dbReference type="InterPro" id="IPR000640">
    <property type="entry name" value="EFG_V-like"/>
</dbReference>
<dbReference type="GO" id="GO:0005737">
    <property type="term" value="C:cytoplasm"/>
    <property type="evidence" value="ECO:0007669"/>
    <property type="project" value="UniProtKB-SubCell"/>
</dbReference>
<comment type="similarity">
    <text evidence="1 6">Belongs to the TRAFAC class translation factor GTPase superfamily. Classic translation factor GTPase family. EF-G/EF-2 subfamily.</text>
</comment>
<dbReference type="GO" id="GO:0005525">
    <property type="term" value="F:GTP binding"/>
    <property type="evidence" value="ECO:0007669"/>
    <property type="project" value="UniProtKB-UniRule"/>
</dbReference>
<dbReference type="GO" id="GO:0003924">
    <property type="term" value="F:GTPase activity"/>
    <property type="evidence" value="ECO:0007669"/>
    <property type="project" value="InterPro"/>
</dbReference>
<accession>A0A2W4UM62</accession>
<keyword evidence="3 6" id="KW-0251">Elongation factor</keyword>
<proteinExistence type="inferred from homology"/>
<dbReference type="InterPro" id="IPR005225">
    <property type="entry name" value="Small_GTP-bd"/>
</dbReference>
<dbReference type="NCBIfam" id="NF009379">
    <property type="entry name" value="PRK12740.1-3"/>
    <property type="match status" value="1"/>
</dbReference>
<dbReference type="SMART" id="SM00889">
    <property type="entry name" value="EFG_IV"/>
    <property type="match status" value="1"/>
</dbReference>
<dbReference type="InterPro" id="IPR035647">
    <property type="entry name" value="EFG_III/V"/>
</dbReference>
<dbReference type="CDD" id="cd16262">
    <property type="entry name" value="EFG_III"/>
    <property type="match status" value="1"/>
</dbReference>
<comment type="caution">
    <text evidence="9">The sequence shown here is derived from an EMBL/GenBank/DDBJ whole genome shotgun (WGS) entry which is preliminary data.</text>
</comment>
<sequence length="691" mass="75974">MARKTPLDKIRNIGIAAHIDAGKTTTTERILFYSGVVHKIGEVHDGNAVTDWMEQEKERGITITAAAITTNWRDHQINIIDTPGHVDFTIEVERSMRVLDGVVAVFCSVGGVQPQSETVWRQADRYKVPRIAFVNKMDRTGANFFKVFEQVKDRLRAKAVAIQIPIGAEDHFEGVIDLIEMKAHIYTNDLGTDIKVTDIPEGMMDQAQEYRTLMLETVAETNDALMERYLEGEEISSEELMLAIRKATISENMVPMLCGSAFKNKGVQLLLDAVVDYLPSPSEVPAIQGTLPNGEIGTRPANDETPAAALAFKIMADPYGRLTFIRVYSGVLTKGSYIYNATKDKKERISRLIILKADERIEVDEMRAGDLGAALGLRDTFTGDTICDADDPIVLESLYIPEPVISVAVEPRTKQDMEKLSKALQSLSEEDPTFRVSIDPETNQTVIAGMGELHLDILVNRMLREFKVEANIGAPQVSYRETIQKPAKAEGKFIRQSGGKGQFGHVVIEMEPGEEGTGFEFVSKIVGGTIPKEFIAPAEQGMKEACESGILAGYPLIDVKVTLMDGSYHDVDSSEMAFKIAGSMAVKNAAMEASPVLLEPMMKVEVEAPEDFLGDVMGDLNSRRGQIEGMGSEDGVTKVSAQVPLAEMFGYATDIRSKTQGRGIFSMEFSQYEEVPRNVAEAIIARNKGNA</sequence>
<evidence type="ECO:0000256" key="6">
    <source>
        <dbReference type="HAMAP-Rule" id="MF_00054"/>
    </source>
</evidence>
<dbReference type="PANTHER" id="PTHR43261">
    <property type="entry name" value="TRANSLATION ELONGATION FACTOR G-RELATED"/>
    <property type="match status" value="1"/>
</dbReference>
<keyword evidence="5 6" id="KW-0342">GTP-binding</keyword>
<dbReference type="InterPro" id="IPR009000">
    <property type="entry name" value="Transl_B-barrel_sf"/>
</dbReference>
<evidence type="ECO:0000256" key="1">
    <source>
        <dbReference type="ARBA" id="ARBA00005870"/>
    </source>
</evidence>
<dbReference type="InterPro" id="IPR020568">
    <property type="entry name" value="Ribosomal_Su5_D2-typ_SF"/>
</dbReference>
<name>A0A2W4UM62_9CYAN</name>
<dbReference type="InterPro" id="IPR009022">
    <property type="entry name" value="EFG_III"/>
</dbReference>
<dbReference type="PRINTS" id="PR00315">
    <property type="entry name" value="ELONGATNFCT"/>
</dbReference>
<reference evidence="10" key="1">
    <citation type="submission" date="2018-04" db="EMBL/GenBank/DDBJ databases">
        <authorList>
            <person name="Cornet L."/>
        </authorList>
    </citation>
    <scope>NUCLEOTIDE SEQUENCE [LARGE SCALE GENOMIC DNA]</scope>
</reference>
<dbReference type="FunFam" id="3.30.70.240:FF:000001">
    <property type="entry name" value="Elongation factor G"/>
    <property type="match status" value="1"/>
</dbReference>
<dbReference type="Proteomes" id="UP000249354">
    <property type="component" value="Unassembled WGS sequence"/>
</dbReference>
<evidence type="ECO:0000256" key="5">
    <source>
        <dbReference type="ARBA" id="ARBA00023134"/>
    </source>
</evidence>
<evidence type="ECO:0000256" key="7">
    <source>
        <dbReference type="NCBIfam" id="TIGR00484"/>
    </source>
</evidence>
<dbReference type="SUPFAM" id="SSF54211">
    <property type="entry name" value="Ribosomal protein S5 domain 2-like"/>
    <property type="match status" value="1"/>
</dbReference>
<evidence type="ECO:0000313" key="9">
    <source>
        <dbReference type="EMBL" id="PZO21224.1"/>
    </source>
</evidence>
<keyword evidence="2 6" id="KW-0547">Nucleotide-binding</keyword>
<evidence type="ECO:0000313" key="10">
    <source>
        <dbReference type="Proteomes" id="UP000249354"/>
    </source>
</evidence>
<dbReference type="CDD" id="cd03713">
    <property type="entry name" value="EFG_mtEFG_C"/>
    <property type="match status" value="1"/>
</dbReference>
<dbReference type="Gene3D" id="3.30.70.240">
    <property type="match status" value="1"/>
</dbReference>
<dbReference type="PROSITE" id="PS00301">
    <property type="entry name" value="G_TR_1"/>
    <property type="match status" value="1"/>
</dbReference>
<dbReference type="InterPro" id="IPR004161">
    <property type="entry name" value="EFTu-like_2"/>
</dbReference>
<dbReference type="GO" id="GO:0003746">
    <property type="term" value="F:translation elongation factor activity"/>
    <property type="evidence" value="ECO:0007669"/>
    <property type="project" value="UniProtKB-UniRule"/>
</dbReference>
<dbReference type="FunFam" id="2.40.30.10:FF:000006">
    <property type="entry name" value="Elongation factor G"/>
    <property type="match status" value="1"/>
</dbReference>
<dbReference type="InterPro" id="IPR041095">
    <property type="entry name" value="EFG_II"/>
</dbReference>
<dbReference type="InterPro" id="IPR014721">
    <property type="entry name" value="Ribsml_uS5_D2-typ_fold_subgr"/>
</dbReference>
<dbReference type="PANTHER" id="PTHR43261:SF1">
    <property type="entry name" value="RIBOSOME-RELEASING FACTOR 2, MITOCHONDRIAL"/>
    <property type="match status" value="1"/>
</dbReference>
<dbReference type="Pfam" id="PF14492">
    <property type="entry name" value="EFG_III"/>
    <property type="match status" value="1"/>
</dbReference>
<dbReference type="NCBIfam" id="NF009381">
    <property type="entry name" value="PRK12740.1-5"/>
    <property type="match status" value="1"/>
</dbReference>
<dbReference type="NCBIfam" id="TIGR00484">
    <property type="entry name" value="EF-G"/>
    <property type="match status" value="1"/>
</dbReference>
<reference evidence="9 10" key="2">
    <citation type="submission" date="2018-06" db="EMBL/GenBank/DDBJ databases">
        <title>Metagenomic assembly of (sub)arctic Cyanobacteria and their associated microbiome from non-axenic cultures.</title>
        <authorList>
            <person name="Baurain D."/>
        </authorList>
    </citation>
    <scope>NUCLEOTIDE SEQUENCE [LARGE SCALE GENOMIC DNA]</scope>
    <source>
        <strain evidence="9">ULC129bin1</strain>
    </source>
</reference>
<protein>
    <recommendedName>
        <fullName evidence="6 7">Elongation factor G</fullName>
        <shortName evidence="6">EF-G</shortName>
    </recommendedName>
</protein>
<feature type="binding site" evidence="6">
    <location>
        <begin position="135"/>
        <end position="138"/>
    </location>
    <ligand>
        <name>GTP</name>
        <dbReference type="ChEBI" id="CHEBI:37565"/>
    </ligand>
</feature>
<dbReference type="InterPro" id="IPR000795">
    <property type="entry name" value="T_Tr_GTP-bd_dom"/>
</dbReference>
<dbReference type="InterPro" id="IPR047872">
    <property type="entry name" value="EFG_IV"/>
</dbReference>
<dbReference type="CDD" id="cd01434">
    <property type="entry name" value="EFG_mtEFG1_IV"/>
    <property type="match status" value="1"/>
</dbReference>